<proteinExistence type="inferred from homology"/>
<keyword evidence="5 6" id="KW-0472">Membrane</keyword>
<keyword evidence="3 6" id="KW-0812">Transmembrane</keyword>
<dbReference type="InterPro" id="IPR002549">
    <property type="entry name" value="AI-2E-like"/>
</dbReference>
<evidence type="ECO:0000256" key="6">
    <source>
        <dbReference type="SAM" id="Phobius"/>
    </source>
</evidence>
<evidence type="ECO:0000256" key="3">
    <source>
        <dbReference type="ARBA" id="ARBA00022692"/>
    </source>
</evidence>
<evidence type="ECO:0000313" key="7">
    <source>
        <dbReference type="EMBL" id="SFQ19975.1"/>
    </source>
</evidence>
<dbReference type="EMBL" id="FOXX01000001">
    <property type="protein sequence ID" value="SFQ19975.1"/>
    <property type="molecule type" value="Genomic_DNA"/>
</dbReference>
<comment type="subcellular location">
    <subcellularLocation>
        <location evidence="1">Membrane</location>
        <topology evidence="1">Multi-pass membrane protein</topology>
    </subcellularLocation>
</comment>
<feature type="transmembrane region" description="Helical" evidence="6">
    <location>
        <begin position="33"/>
        <end position="57"/>
    </location>
</feature>
<dbReference type="RefSeq" id="WP_172461068.1">
    <property type="nucleotide sequence ID" value="NZ_FOXX01000001.1"/>
</dbReference>
<feature type="transmembrane region" description="Helical" evidence="6">
    <location>
        <begin position="221"/>
        <end position="238"/>
    </location>
</feature>
<dbReference type="PANTHER" id="PTHR21716">
    <property type="entry name" value="TRANSMEMBRANE PROTEIN"/>
    <property type="match status" value="1"/>
</dbReference>
<dbReference type="Pfam" id="PF01594">
    <property type="entry name" value="AI-2E_transport"/>
    <property type="match status" value="1"/>
</dbReference>
<keyword evidence="4 6" id="KW-1133">Transmembrane helix</keyword>
<feature type="transmembrane region" description="Helical" evidence="6">
    <location>
        <begin position="9"/>
        <end position="27"/>
    </location>
</feature>
<evidence type="ECO:0000256" key="2">
    <source>
        <dbReference type="ARBA" id="ARBA00009773"/>
    </source>
</evidence>
<dbReference type="PANTHER" id="PTHR21716:SF15">
    <property type="entry name" value="TRANSPORT PROTEIN YRRI-RELATED"/>
    <property type="match status" value="1"/>
</dbReference>
<dbReference type="Proteomes" id="UP000182762">
    <property type="component" value="Unassembled WGS sequence"/>
</dbReference>
<comment type="similarity">
    <text evidence="2">Belongs to the autoinducer-2 exporter (AI-2E) (TC 2.A.86) family.</text>
</comment>
<name>A0A1I5WJP8_9BACI</name>
<keyword evidence="8" id="KW-1185">Reference proteome</keyword>
<evidence type="ECO:0000256" key="1">
    <source>
        <dbReference type="ARBA" id="ARBA00004141"/>
    </source>
</evidence>
<feature type="transmembrane region" description="Helical" evidence="6">
    <location>
        <begin position="313"/>
        <end position="340"/>
    </location>
</feature>
<dbReference type="GeneID" id="93709375"/>
<organism evidence="7 8">
    <name type="scientific">Priestia endophytica DSM 13796</name>
    <dbReference type="NCBI Taxonomy" id="1121089"/>
    <lineage>
        <taxon>Bacteria</taxon>
        <taxon>Bacillati</taxon>
        <taxon>Bacillota</taxon>
        <taxon>Bacilli</taxon>
        <taxon>Bacillales</taxon>
        <taxon>Bacillaceae</taxon>
        <taxon>Priestia</taxon>
    </lineage>
</organism>
<protein>
    <submittedName>
        <fullName evidence="7">Predicted PurR-regulated permease PerM</fullName>
    </submittedName>
</protein>
<evidence type="ECO:0000256" key="5">
    <source>
        <dbReference type="ARBA" id="ARBA00023136"/>
    </source>
</evidence>
<feature type="transmembrane region" description="Helical" evidence="6">
    <location>
        <begin position="162"/>
        <end position="180"/>
    </location>
</feature>
<feature type="transmembrane region" description="Helical" evidence="6">
    <location>
        <begin position="270"/>
        <end position="293"/>
    </location>
</feature>
<accession>A0A1I5WJP8</accession>
<gene>
    <name evidence="7" type="ORF">SAMN02745910_00606</name>
</gene>
<evidence type="ECO:0000313" key="8">
    <source>
        <dbReference type="Proteomes" id="UP000182762"/>
    </source>
</evidence>
<evidence type="ECO:0000256" key="4">
    <source>
        <dbReference type="ARBA" id="ARBA00022989"/>
    </source>
</evidence>
<comment type="caution">
    <text evidence="7">The sequence shown here is derived from an EMBL/GenBank/DDBJ whole genome shotgun (WGS) entry which is preliminary data.</text>
</comment>
<feature type="transmembrane region" description="Helical" evidence="6">
    <location>
        <begin position="69"/>
        <end position="91"/>
    </location>
</feature>
<sequence>MMKAVSFRWLYRLSVLLLLFLTLFIFFKLQHIWLPILFMLLKVLSPFIVAALITYLLHPTVEKLHKSGIQRPLALFIIYLLFFGGVGYGLYKGIPLFLVQVMEVGDQLPLFVETYKEWVSQVHYHTSSLPDGIHTKIEGAIDDTEKMLEGILNRIADGIRSAFSMFFLLILIPFIAFYMLKDFDKIKHFVFILTPAKWRDKGKSFLKDVDHSLGSYLRGQFLVCFIIGACATILLWIFHMPYPFFLGTIIGVTNIIPYFGPVIGAIPSAVIAFTISVKMVVIVVIIIFVLQFLEGNVLSPLIVGKSLHIHPLLIMLALLLGGEVGGVLGLILAVPLLAILKVTITYIRSPSPSD</sequence>
<reference evidence="7 8" key="1">
    <citation type="submission" date="2016-10" db="EMBL/GenBank/DDBJ databases">
        <authorList>
            <person name="Varghese N."/>
            <person name="Submissions S."/>
        </authorList>
    </citation>
    <scope>NUCLEOTIDE SEQUENCE [LARGE SCALE GENOMIC DNA]</scope>
    <source>
        <strain evidence="7 8">DSM 13796</strain>
    </source>
</reference>